<reference evidence="2" key="1">
    <citation type="journal article" date="2021" name="Genome Biol. Evol.">
        <title>A High-Quality Reference Genome for a Parasitic Bivalve with Doubly Uniparental Inheritance (Bivalvia: Unionida).</title>
        <authorList>
            <person name="Smith C.H."/>
        </authorList>
    </citation>
    <scope>NUCLEOTIDE SEQUENCE</scope>
    <source>
        <strain evidence="2">CHS0354</strain>
    </source>
</reference>
<organism evidence="2 3">
    <name type="scientific">Potamilus streckersoni</name>
    <dbReference type="NCBI Taxonomy" id="2493646"/>
    <lineage>
        <taxon>Eukaryota</taxon>
        <taxon>Metazoa</taxon>
        <taxon>Spiralia</taxon>
        <taxon>Lophotrochozoa</taxon>
        <taxon>Mollusca</taxon>
        <taxon>Bivalvia</taxon>
        <taxon>Autobranchia</taxon>
        <taxon>Heteroconchia</taxon>
        <taxon>Palaeoheterodonta</taxon>
        <taxon>Unionida</taxon>
        <taxon>Unionoidea</taxon>
        <taxon>Unionidae</taxon>
        <taxon>Ambleminae</taxon>
        <taxon>Lampsilini</taxon>
        <taxon>Potamilus</taxon>
    </lineage>
</organism>
<comment type="caution">
    <text evidence="2">The sequence shown here is derived from an EMBL/GenBank/DDBJ whole genome shotgun (WGS) entry which is preliminary data.</text>
</comment>
<dbReference type="Proteomes" id="UP001195483">
    <property type="component" value="Unassembled WGS sequence"/>
</dbReference>
<name>A0AAE0VNK3_9BIVA</name>
<reference evidence="2" key="2">
    <citation type="journal article" date="2021" name="Genome Biol. Evol.">
        <title>Developing a high-quality reference genome for a parasitic bivalve with doubly uniparental inheritance (Bivalvia: Unionida).</title>
        <authorList>
            <person name="Smith C.H."/>
        </authorList>
    </citation>
    <scope>NUCLEOTIDE SEQUENCE</scope>
    <source>
        <strain evidence="2">CHS0354</strain>
        <tissue evidence="2">Mantle</tissue>
    </source>
</reference>
<reference evidence="2" key="3">
    <citation type="submission" date="2023-05" db="EMBL/GenBank/DDBJ databases">
        <authorList>
            <person name="Smith C.H."/>
        </authorList>
    </citation>
    <scope>NUCLEOTIDE SEQUENCE</scope>
    <source>
        <strain evidence="2">CHS0354</strain>
        <tissue evidence="2">Mantle</tissue>
    </source>
</reference>
<sequence length="111" mass="12425">MASIASAKVKDSVDIAASKESQESARQPNSSSEMDKEINETQMGCGTSRDPFTRRNYWKNIWLPSENSKMSEVDFRQQAEKLKQTGISPDKIWEKLHTHGQCPGPVIGLTI</sequence>
<evidence type="ECO:0000256" key="1">
    <source>
        <dbReference type="SAM" id="MobiDB-lite"/>
    </source>
</evidence>
<feature type="region of interest" description="Disordered" evidence="1">
    <location>
        <begin position="1"/>
        <end position="51"/>
    </location>
</feature>
<protein>
    <submittedName>
        <fullName evidence="2">Uncharacterized protein</fullName>
    </submittedName>
</protein>
<evidence type="ECO:0000313" key="2">
    <source>
        <dbReference type="EMBL" id="KAK3584489.1"/>
    </source>
</evidence>
<evidence type="ECO:0000313" key="3">
    <source>
        <dbReference type="Proteomes" id="UP001195483"/>
    </source>
</evidence>
<dbReference type="AlphaFoldDB" id="A0AAE0VNK3"/>
<dbReference type="EMBL" id="JAEAOA010000425">
    <property type="protein sequence ID" value="KAK3584489.1"/>
    <property type="molecule type" value="Genomic_DNA"/>
</dbReference>
<gene>
    <name evidence="2" type="ORF">CHS0354_006019</name>
</gene>
<keyword evidence="3" id="KW-1185">Reference proteome</keyword>
<accession>A0AAE0VNK3</accession>
<proteinExistence type="predicted"/>